<protein>
    <submittedName>
        <fullName evidence="2">Uncharacterized protein</fullName>
    </submittedName>
</protein>
<sequence>MCALLAHLSWVTAMFAALPGRQEAPPQDGDHTAFEGRAGEMLAAWSEPGAFEGDSPAMGVPMTTVFLMGLGDIVIRLEALTGGGPRSAGGL</sequence>
<name>A0A9W6I5N2_9ACTN</name>
<dbReference type="EMBL" id="BSEV01000014">
    <property type="protein sequence ID" value="GLK12157.1"/>
    <property type="molecule type" value="Genomic_DNA"/>
</dbReference>
<keyword evidence="1" id="KW-0732">Signal</keyword>
<keyword evidence="3" id="KW-1185">Reference proteome</keyword>
<organism evidence="2 3">
    <name type="scientific">Streptosporangium carneum</name>
    <dbReference type="NCBI Taxonomy" id="47481"/>
    <lineage>
        <taxon>Bacteria</taxon>
        <taxon>Bacillati</taxon>
        <taxon>Actinomycetota</taxon>
        <taxon>Actinomycetes</taxon>
        <taxon>Streptosporangiales</taxon>
        <taxon>Streptosporangiaceae</taxon>
        <taxon>Streptosporangium</taxon>
    </lineage>
</organism>
<dbReference type="Proteomes" id="UP001143474">
    <property type="component" value="Unassembled WGS sequence"/>
</dbReference>
<reference evidence="2" key="2">
    <citation type="submission" date="2023-01" db="EMBL/GenBank/DDBJ databases">
        <authorList>
            <person name="Sun Q."/>
            <person name="Evtushenko L."/>
        </authorList>
    </citation>
    <scope>NUCLEOTIDE SEQUENCE</scope>
    <source>
        <strain evidence="2">VKM Ac-2007</strain>
    </source>
</reference>
<comment type="caution">
    <text evidence="2">The sequence shown here is derived from an EMBL/GenBank/DDBJ whole genome shotgun (WGS) entry which is preliminary data.</text>
</comment>
<evidence type="ECO:0000313" key="3">
    <source>
        <dbReference type="Proteomes" id="UP001143474"/>
    </source>
</evidence>
<dbReference type="AlphaFoldDB" id="A0A9W6I5N2"/>
<evidence type="ECO:0000256" key="1">
    <source>
        <dbReference type="SAM" id="SignalP"/>
    </source>
</evidence>
<reference evidence="2" key="1">
    <citation type="journal article" date="2014" name="Int. J. Syst. Evol. Microbiol.">
        <title>Complete genome sequence of Corynebacterium casei LMG S-19264T (=DSM 44701T), isolated from a smear-ripened cheese.</title>
        <authorList>
            <consortium name="US DOE Joint Genome Institute (JGI-PGF)"/>
            <person name="Walter F."/>
            <person name="Albersmeier A."/>
            <person name="Kalinowski J."/>
            <person name="Ruckert C."/>
        </authorList>
    </citation>
    <scope>NUCLEOTIDE SEQUENCE</scope>
    <source>
        <strain evidence="2">VKM Ac-2007</strain>
    </source>
</reference>
<proteinExistence type="predicted"/>
<gene>
    <name evidence="2" type="ORF">GCM10017600_55650</name>
</gene>
<dbReference type="RefSeq" id="WP_271220492.1">
    <property type="nucleotide sequence ID" value="NZ_BAAAVD010000001.1"/>
</dbReference>
<accession>A0A9W6I5N2</accession>
<feature type="chain" id="PRO_5040762913" evidence="1">
    <location>
        <begin position="17"/>
        <end position="91"/>
    </location>
</feature>
<feature type="signal peptide" evidence="1">
    <location>
        <begin position="1"/>
        <end position="16"/>
    </location>
</feature>
<evidence type="ECO:0000313" key="2">
    <source>
        <dbReference type="EMBL" id="GLK12157.1"/>
    </source>
</evidence>